<evidence type="ECO:0000313" key="3">
    <source>
        <dbReference type="Proteomes" id="UP001324634"/>
    </source>
</evidence>
<evidence type="ECO:0000313" key="2">
    <source>
        <dbReference type="EMBL" id="WPU65052.1"/>
    </source>
</evidence>
<dbReference type="PANTHER" id="PTHR42830:SF1">
    <property type="entry name" value="OSMOTICALLY INDUCIBLE FAMILY PROTEIN"/>
    <property type="match status" value="1"/>
</dbReference>
<dbReference type="Proteomes" id="UP001324634">
    <property type="component" value="Chromosome"/>
</dbReference>
<dbReference type="AlphaFoldDB" id="A0AAX4HPL4"/>
<reference evidence="2 3" key="1">
    <citation type="submission" date="2023-11" db="EMBL/GenBank/DDBJ databases">
        <title>Peredibacter starrii A3.12.</title>
        <authorList>
            <person name="Mitchell R.J."/>
        </authorList>
    </citation>
    <scope>NUCLEOTIDE SEQUENCE [LARGE SCALE GENOMIC DNA]</scope>
    <source>
        <strain evidence="2 3">A3.12</strain>
    </source>
</reference>
<dbReference type="InterPro" id="IPR019904">
    <property type="entry name" value="Peroxiredoxin_OsmC"/>
</dbReference>
<dbReference type="Pfam" id="PF02566">
    <property type="entry name" value="OsmC"/>
    <property type="match status" value="1"/>
</dbReference>
<dbReference type="PANTHER" id="PTHR42830">
    <property type="entry name" value="OSMOTICALLY INDUCIBLE FAMILY PROTEIN"/>
    <property type="match status" value="1"/>
</dbReference>
<dbReference type="InterPro" id="IPR036102">
    <property type="entry name" value="OsmC/Ohrsf"/>
</dbReference>
<proteinExistence type="predicted"/>
<sequence length="149" mass="15710">MKRTASAQWRGNLKQGKGSINTESGAISNLAYSFSKRFGEERGTNPEELIGAAHSSCFAMAVSAELAQRNLQAELIDVRATVSLENVSGAWSIPAVHLDVSIEAANASRAQIEEAANSAKANCPVSKLLKAAEITMNLNLGSQDAATFS</sequence>
<dbReference type="InterPro" id="IPR003718">
    <property type="entry name" value="OsmC/Ohr_fam"/>
</dbReference>
<dbReference type="InterPro" id="IPR052707">
    <property type="entry name" value="OsmC_Ohr_Peroxiredoxin"/>
</dbReference>
<dbReference type="GO" id="GO:0006979">
    <property type="term" value="P:response to oxidative stress"/>
    <property type="evidence" value="ECO:0007669"/>
    <property type="project" value="InterPro"/>
</dbReference>
<dbReference type="InterPro" id="IPR015946">
    <property type="entry name" value="KH_dom-like_a/b"/>
</dbReference>
<gene>
    <name evidence="2" type="ORF">SOO65_20355</name>
</gene>
<name>A0AAX4HPL4_9BACT</name>
<dbReference type="RefSeq" id="WP_321395019.1">
    <property type="nucleotide sequence ID" value="NZ_CP139487.1"/>
</dbReference>
<feature type="region of interest" description="Disordered" evidence="1">
    <location>
        <begin position="1"/>
        <end position="20"/>
    </location>
</feature>
<dbReference type="GO" id="GO:0004601">
    <property type="term" value="F:peroxidase activity"/>
    <property type="evidence" value="ECO:0007669"/>
    <property type="project" value="InterPro"/>
</dbReference>
<dbReference type="SUPFAM" id="SSF82784">
    <property type="entry name" value="OsmC-like"/>
    <property type="match status" value="1"/>
</dbReference>
<dbReference type="KEGG" id="psti:SOO65_20355"/>
<dbReference type="EMBL" id="CP139487">
    <property type="protein sequence ID" value="WPU65052.1"/>
    <property type="molecule type" value="Genomic_DNA"/>
</dbReference>
<dbReference type="Gene3D" id="3.30.300.20">
    <property type="match status" value="1"/>
</dbReference>
<accession>A0AAX4HPL4</accession>
<dbReference type="NCBIfam" id="TIGR03562">
    <property type="entry name" value="osmo_induc_OsmC"/>
    <property type="match status" value="1"/>
</dbReference>
<organism evidence="2 3">
    <name type="scientific">Peredibacter starrii</name>
    <dbReference type="NCBI Taxonomy" id="28202"/>
    <lineage>
        <taxon>Bacteria</taxon>
        <taxon>Pseudomonadati</taxon>
        <taxon>Bdellovibrionota</taxon>
        <taxon>Bacteriovoracia</taxon>
        <taxon>Bacteriovoracales</taxon>
        <taxon>Bacteriovoracaceae</taxon>
        <taxon>Peredibacter</taxon>
    </lineage>
</organism>
<evidence type="ECO:0000256" key="1">
    <source>
        <dbReference type="SAM" id="MobiDB-lite"/>
    </source>
</evidence>
<keyword evidence="3" id="KW-1185">Reference proteome</keyword>
<protein>
    <submittedName>
        <fullName evidence="2">OsmC family peroxiredoxin</fullName>
    </submittedName>
</protein>